<evidence type="ECO:0000256" key="13">
    <source>
        <dbReference type="PIRSR" id="PIRSR602401-1"/>
    </source>
</evidence>
<dbReference type="PROSITE" id="PS00086">
    <property type="entry name" value="CYTOCHROME_P450"/>
    <property type="match status" value="1"/>
</dbReference>
<dbReference type="PANTHER" id="PTHR24300:SF317">
    <property type="entry name" value="CYTOCHROME P450 2C8"/>
    <property type="match status" value="1"/>
</dbReference>
<dbReference type="AlphaFoldDB" id="A0A8C0WPX2"/>
<keyword evidence="8 15" id="KW-0492">Microsome</keyword>
<evidence type="ECO:0000256" key="10">
    <source>
        <dbReference type="ARBA" id="ARBA00023004"/>
    </source>
</evidence>
<comment type="similarity">
    <text evidence="4 14">Belongs to the cytochrome P450 family.</text>
</comment>
<dbReference type="EC" id="1.14.14.1" evidence="15"/>
<reference evidence="17" key="1">
    <citation type="submission" date="2023-09" db="UniProtKB">
        <authorList>
            <consortium name="Ensembl"/>
        </authorList>
    </citation>
    <scope>IDENTIFICATION</scope>
</reference>
<evidence type="ECO:0000256" key="14">
    <source>
        <dbReference type="RuleBase" id="RU000461"/>
    </source>
</evidence>
<accession>A0A8C0WPX2</accession>
<evidence type="ECO:0000256" key="11">
    <source>
        <dbReference type="ARBA" id="ARBA00023033"/>
    </source>
</evidence>
<evidence type="ECO:0000256" key="6">
    <source>
        <dbReference type="ARBA" id="ARBA00022723"/>
    </source>
</evidence>
<feature type="signal peptide" evidence="16">
    <location>
        <begin position="1"/>
        <end position="25"/>
    </location>
</feature>
<evidence type="ECO:0000256" key="2">
    <source>
        <dbReference type="ARBA" id="ARBA00004174"/>
    </source>
</evidence>
<feature type="binding site" description="axial binding residue" evidence="13">
    <location>
        <position position="435"/>
    </location>
    <ligand>
        <name>heme</name>
        <dbReference type="ChEBI" id="CHEBI:30413"/>
    </ligand>
    <ligandPart>
        <name>Fe</name>
        <dbReference type="ChEBI" id="CHEBI:18248"/>
    </ligandPart>
</feature>
<dbReference type="PRINTS" id="PR00385">
    <property type="entry name" value="P450"/>
</dbReference>
<evidence type="ECO:0000256" key="16">
    <source>
        <dbReference type="SAM" id="SignalP"/>
    </source>
</evidence>
<evidence type="ECO:0000256" key="15">
    <source>
        <dbReference type="RuleBase" id="RU368053"/>
    </source>
</evidence>
<dbReference type="InterPro" id="IPR001128">
    <property type="entry name" value="Cyt_P450"/>
</dbReference>
<dbReference type="Gene3D" id="1.10.630.10">
    <property type="entry name" value="Cytochrome P450"/>
    <property type="match status" value="1"/>
</dbReference>
<dbReference type="GO" id="GO:0020037">
    <property type="term" value="F:heme binding"/>
    <property type="evidence" value="ECO:0007669"/>
    <property type="project" value="UniProtKB-UniRule"/>
</dbReference>
<evidence type="ECO:0000256" key="4">
    <source>
        <dbReference type="ARBA" id="ARBA00010617"/>
    </source>
</evidence>
<evidence type="ECO:0000256" key="3">
    <source>
        <dbReference type="ARBA" id="ARBA00004406"/>
    </source>
</evidence>
<dbReference type="GO" id="GO:0016712">
    <property type="term" value="F:oxidoreductase activity, acting on paired donors, with incorporation or reduction of molecular oxygen, reduced flavin or flavoprotein as one donor, and incorporation of one atom of oxygen"/>
    <property type="evidence" value="ECO:0007669"/>
    <property type="project" value="UniProtKB-EC"/>
</dbReference>
<dbReference type="GO" id="GO:0006082">
    <property type="term" value="P:organic acid metabolic process"/>
    <property type="evidence" value="ECO:0007669"/>
    <property type="project" value="TreeGrafter"/>
</dbReference>
<dbReference type="SUPFAM" id="SSF48264">
    <property type="entry name" value="Cytochrome P450"/>
    <property type="match status" value="1"/>
</dbReference>
<proteinExistence type="inferred from homology"/>
<dbReference type="InterPro" id="IPR036396">
    <property type="entry name" value="Cyt_P450_sf"/>
</dbReference>
<keyword evidence="11 14" id="KW-0503">Monooxygenase</keyword>
<dbReference type="GO" id="GO:0006805">
    <property type="term" value="P:xenobiotic metabolic process"/>
    <property type="evidence" value="ECO:0007669"/>
    <property type="project" value="TreeGrafter"/>
</dbReference>
<dbReference type="OrthoDB" id="1103324at2759"/>
<dbReference type="InterPro" id="IPR017972">
    <property type="entry name" value="Cyt_P450_CS"/>
</dbReference>
<dbReference type="GO" id="GO:0005506">
    <property type="term" value="F:iron ion binding"/>
    <property type="evidence" value="ECO:0007669"/>
    <property type="project" value="UniProtKB-UniRule"/>
</dbReference>
<keyword evidence="7 15" id="KW-0256">Endoplasmic reticulum</keyword>
<dbReference type="RefSeq" id="XP_020009574.1">
    <property type="nucleotide sequence ID" value="XM_020153985.1"/>
</dbReference>
<evidence type="ECO:0000256" key="9">
    <source>
        <dbReference type="ARBA" id="ARBA00023002"/>
    </source>
</evidence>
<dbReference type="InterPro" id="IPR008067">
    <property type="entry name" value="Cyt_P450_E_grp-I_CYP2A-like"/>
</dbReference>
<dbReference type="InterPro" id="IPR002401">
    <property type="entry name" value="Cyt_P450_E_grp-I"/>
</dbReference>
<dbReference type="FunFam" id="1.10.630.10:FF:000299">
    <property type="entry name" value="Cytochrome P450 2C9"/>
    <property type="match status" value="1"/>
</dbReference>
<evidence type="ECO:0000313" key="17">
    <source>
        <dbReference type="Ensembl" id="ENSCCNP00000014784.1"/>
    </source>
</evidence>
<keyword evidence="16" id="KW-0732">Signal</keyword>
<keyword evidence="18" id="KW-1185">Reference proteome</keyword>
<dbReference type="InterPro" id="IPR050182">
    <property type="entry name" value="Cytochrome_P450_fam2"/>
</dbReference>
<dbReference type="PANTHER" id="PTHR24300">
    <property type="entry name" value="CYTOCHROME P450 508A4-RELATED"/>
    <property type="match status" value="1"/>
</dbReference>
<dbReference type="GeneID" id="109678431"/>
<dbReference type="Pfam" id="PF00067">
    <property type="entry name" value="p450"/>
    <property type="match status" value="1"/>
</dbReference>
<keyword evidence="5 13" id="KW-0349">Heme</keyword>
<keyword evidence="10 13" id="KW-0408">Iron</keyword>
<evidence type="ECO:0000256" key="8">
    <source>
        <dbReference type="ARBA" id="ARBA00022848"/>
    </source>
</evidence>
<organism evidence="17">
    <name type="scientific">Castor canadensis</name>
    <name type="common">American beaver</name>
    <dbReference type="NCBI Taxonomy" id="51338"/>
    <lineage>
        <taxon>Eukaryota</taxon>
        <taxon>Metazoa</taxon>
        <taxon>Chordata</taxon>
        <taxon>Craniata</taxon>
        <taxon>Vertebrata</taxon>
        <taxon>Euteleostomi</taxon>
        <taxon>Mammalia</taxon>
        <taxon>Eutheria</taxon>
        <taxon>Euarchontoglires</taxon>
        <taxon>Glires</taxon>
        <taxon>Rodentia</taxon>
        <taxon>Castorimorpha</taxon>
        <taxon>Castoridae</taxon>
        <taxon>Castor</taxon>
    </lineage>
</organism>
<keyword evidence="6 13" id="KW-0479">Metal-binding</keyword>
<keyword evidence="9 14" id="KW-0560">Oxidoreductase</keyword>
<evidence type="ECO:0000256" key="5">
    <source>
        <dbReference type="ARBA" id="ARBA00022617"/>
    </source>
</evidence>
<comment type="catalytic activity">
    <reaction evidence="15">
        <text>an organic molecule + reduced [NADPH--hemoprotein reductase] + O2 = an alcohol + oxidized [NADPH--hemoprotein reductase] + H2O + H(+)</text>
        <dbReference type="Rhea" id="RHEA:17149"/>
        <dbReference type="Rhea" id="RHEA-COMP:11964"/>
        <dbReference type="Rhea" id="RHEA-COMP:11965"/>
        <dbReference type="ChEBI" id="CHEBI:15377"/>
        <dbReference type="ChEBI" id="CHEBI:15378"/>
        <dbReference type="ChEBI" id="CHEBI:15379"/>
        <dbReference type="ChEBI" id="CHEBI:30879"/>
        <dbReference type="ChEBI" id="CHEBI:57618"/>
        <dbReference type="ChEBI" id="CHEBI:58210"/>
        <dbReference type="ChEBI" id="CHEBI:142491"/>
        <dbReference type="EC" id="1.14.14.1"/>
    </reaction>
</comment>
<keyword evidence="12" id="KW-0472">Membrane</keyword>
<evidence type="ECO:0000256" key="12">
    <source>
        <dbReference type="ARBA" id="ARBA00023136"/>
    </source>
</evidence>
<dbReference type="CDD" id="cd20665">
    <property type="entry name" value="CYP2C-like"/>
    <property type="match status" value="1"/>
</dbReference>
<sequence length="490" mass="55794">MDPFLVLGFGLLCLFLLSLWRQSSGRNKLPPGPNPLPIIGNILQINFKDISTSLTNLSKVYGPVFTVYLGMKPTVVLHGYEAVKEALVDYGEEFSGRGKLIMPEKISKGLGIFSSNGKYWKETRRFSLMTLRNFGMGKRSIEDRIQEEARCLVEELRKTNGSPCDPTFILGCAPCNVICSIIFHNRFDYKDQNLLVLMKRFNENVKILGSPWMQICRFFPALIDYFPGSHNRVLKNVSEIRNDILEKVKEHQASLDINNPRDFIDCFLIKMEEEKHNQESLFTVESLLVTVSDLFAAGTETTSTTLRYALLLLITHPDVLAKLQEEIDHVIGRHRVPCMQDRSNMPYMDAVLHETQRYIDLVPAGVPRSATCDIKFRNYHIPKGTTILPLLSSVLKDNKEFPNPEKFDPGHFLNESGNFKKSDYFIPFSSGKRICVGEGLARMEMFLFLTTILQHFNLKSAVDPKDVYTTPVTKGFISLPPKYQMCFIPV</sequence>
<name>A0A8C0WPX2_CASCN</name>
<reference evidence="19" key="2">
    <citation type="submission" date="2025-04" db="UniProtKB">
        <authorList>
            <consortium name="RefSeq"/>
        </authorList>
    </citation>
    <scope>IDENTIFICATION</scope>
    <source>
        <tissue evidence="19">Leukocyte</tissue>
    </source>
</reference>
<comment type="function">
    <text evidence="15">Cytochromes P450 are a group of heme-thiolate monooxygenases.</text>
</comment>
<evidence type="ECO:0000256" key="1">
    <source>
        <dbReference type="ARBA" id="ARBA00001971"/>
    </source>
</evidence>
<evidence type="ECO:0000313" key="19">
    <source>
        <dbReference type="RefSeq" id="XP_020009574.1"/>
    </source>
</evidence>
<dbReference type="GO" id="GO:0005789">
    <property type="term" value="C:endoplasmic reticulum membrane"/>
    <property type="evidence" value="ECO:0007669"/>
    <property type="project" value="UniProtKB-SubCell"/>
</dbReference>
<evidence type="ECO:0000313" key="18">
    <source>
        <dbReference type="Proteomes" id="UP001732720"/>
    </source>
</evidence>
<protein>
    <recommendedName>
        <fullName evidence="15">Cytochrome P450</fullName>
        <ecNumber evidence="15">1.14.14.1</ecNumber>
    </recommendedName>
</protein>
<dbReference type="PRINTS" id="PR00463">
    <property type="entry name" value="EP450I"/>
</dbReference>
<feature type="chain" id="PRO_5044674345" description="Cytochrome P450" evidence="16">
    <location>
        <begin position="26"/>
        <end position="490"/>
    </location>
</feature>
<gene>
    <name evidence="17 19" type="primary">LOC109678431</name>
</gene>
<dbReference type="Ensembl" id="ENSCCNT00000019368.1">
    <property type="protein sequence ID" value="ENSCCNP00000014784.1"/>
    <property type="gene ID" value="ENSCCNG00000013794.1"/>
</dbReference>
<comment type="subcellular location">
    <subcellularLocation>
        <location evidence="3 15">Endoplasmic reticulum membrane</location>
        <topology evidence="3">Peripheral membrane protein</topology>
    </subcellularLocation>
    <subcellularLocation>
        <location evidence="2 15">Microsome membrane</location>
        <topology evidence="2">Peripheral membrane protein</topology>
    </subcellularLocation>
</comment>
<dbReference type="Proteomes" id="UP001732720">
    <property type="component" value="Chromosome 7"/>
</dbReference>
<comment type="cofactor">
    <cofactor evidence="1 13 15">
        <name>heme</name>
        <dbReference type="ChEBI" id="CHEBI:30413"/>
    </cofactor>
</comment>
<dbReference type="PRINTS" id="PR01684">
    <property type="entry name" value="EP450ICYP2A"/>
</dbReference>
<evidence type="ECO:0000256" key="7">
    <source>
        <dbReference type="ARBA" id="ARBA00022824"/>
    </source>
</evidence>